<accession>A0A9W6M963</accession>
<organism evidence="3 4">
    <name type="scientific">Microbacterium keratanolyticum</name>
    <dbReference type="NCBI Taxonomy" id="67574"/>
    <lineage>
        <taxon>Bacteria</taxon>
        <taxon>Bacillati</taxon>
        <taxon>Actinomycetota</taxon>
        <taxon>Actinomycetes</taxon>
        <taxon>Micrococcales</taxon>
        <taxon>Microbacteriaceae</taxon>
        <taxon>Microbacterium</taxon>
    </lineage>
</organism>
<dbReference type="InterPro" id="IPR005183">
    <property type="entry name" value="DUF305_CopM-like"/>
</dbReference>
<dbReference type="PANTHER" id="PTHR36933">
    <property type="entry name" value="SLL0788 PROTEIN"/>
    <property type="match status" value="1"/>
</dbReference>
<dbReference type="InterPro" id="IPR012347">
    <property type="entry name" value="Ferritin-like"/>
</dbReference>
<dbReference type="PROSITE" id="PS51257">
    <property type="entry name" value="PROKAR_LIPOPROTEIN"/>
    <property type="match status" value="1"/>
</dbReference>
<keyword evidence="4" id="KW-1185">Reference proteome</keyword>
<dbReference type="PANTHER" id="PTHR36933:SF1">
    <property type="entry name" value="SLL0788 PROTEIN"/>
    <property type="match status" value="1"/>
</dbReference>
<comment type="caution">
    <text evidence="3">The sequence shown here is derived from an EMBL/GenBank/DDBJ whole genome shotgun (WGS) entry which is preliminary data.</text>
</comment>
<evidence type="ECO:0000313" key="3">
    <source>
        <dbReference type="EMBL" id="GLK02525.1"/>
    </source>
</evidence>
<evidence type="ECO:0000259" key="2">
    <source>
        <dbReference type="Pfam" id="PF03713"/>
    </source>
</evidence>
<protein>
    <submittedName>
        <fullName evidence="3">DUF305 domain-containing protein</fullName>
    </submittedName>
</protein>
<feature type="signal peptide" evidence="1">
    <location>
        <begin position="1"/>
        <end position="31"/>
    </location>
</feature>
<proteinExistence type="predicted"/>
<dbReference type="Pfam" id="PF03713">
    <property type="entry name" value="DUF305"/>
    <property type="match status" value="1"/>
</dbReference>
<reference evidence="3" key="2">
    <citation type="submission" date="2023-01" db="EMBL/GenBank/DDBJ databases">
        <authorList>
            <person name="Sun Q."/>
            <person name="Evtushenko L."/>
        </authorList>
    </citation>
    <scope>NUCLEOTIDE SEQUENCE</scope>
    <source>
        <strain evidence="3">VKM Ac-1958</strain>
    </source>
</reference>
<dbReference type="AlphaFoldDB" id="A0A9W6M963"/>
<dbReference type="RefSeq" id="WP_407666018.1">
    <property type="nucleotide sequence ID" value="NZ_BAAAUM010000002.1"/>
</dbReference>
<evidence type="ECO:0000313" key="4">
    <source>
        <dbReference type="Proteomes" id="UP001142325"/>
    </source>
</evidence>
<dbReference type="EMBL" id="BSET01000002">
    <property type="protein sequence ID" value="GLK02525.1"/>
    <property type="molecule type" value="Genomic_DNA"/>
</dbReference>
<keyword evidence="1" id="KW-0732">Signal</keyword>
<feature type="domain" description="DUF305" evidence="2">
    <location>
        <begin position="55"/>
        <end position="197"/>
    </location>
</feature>
<evidence type="ECO:0000256" key="1">
    <source>
        <dbReference type="SAM" id="SignalP"/>
    </source>
</evidence>
<dbReference type="Proteomes" id="UP001142325">
    <property type="component" value="Unassembled WGS sequence"/>
</dbReference>
<dbReference type="Gene3D" id="1.20.1260.10">
    <property type="match status" value="1"/>
</dbReference>
<name>A0A9W6M963_9MICO</name>
<sequence length="200" mass="21458">MSMIDRKNARLALLAALPLTLALGLSGCANTGGMPGMDHTSDSSSVSPAPVSAADQMFVTMMIPHHEQAIQMSDVILEKEGVDERVRTLAEEIKAAQGPEIERMNAWLTEWGVRADGHAGMDHGDGMMSAEDMANLEAANGADAARLFLEQMIVHHEGAVEMAQVAVENGEDPDVRALAQEVIDAQQIEIATMRDLLTQL</sequence>
<gene>
    <name evidence="3" type="ORF">GCM10017596_22400</name>
</gene>
<reference evidence="3" key="1">
    <citation type="journal article" date="2014" name="Int. J. Syst. Evol. Microbiol.">
        <title>Complete genome sequence of Corynebacterium casei LMG S-19264T (=DSM 44701T), isolated from a smear-ripened cheese.</title>
        <authorList>
            <consortium name="US DOE Joint Genome Institute (JGI-PGF)"/>
            <person name="Walter F."/>
            <person name="Albersmeier A."/>
            <person name="Kalinowski J."/>
            <person name="Ruckert C."/>
        </authorList>
    </citation>
    <scope>NUCLEOTIDE SEQUENCE</scope>
    <source>
        <strain evidence="3">VKM Ac-1958</strain>
    </source>
</reference>
<feature type="chain" id="PRO_5040829363" evidence="1">
    <location>
        <begin position="32"/>
        <end position="200"/>
    </location>
</feature>